<proteinExistence type="predicted"/>
<dbReference type="AlphaFoldDB" id="A0A376FBD9"/>
<reference evidence="1 2" key="1">
    <citation type="submission" date="2018-06" db="EMBL/GenBank/DDBJ databases">
        <authorList>
            <consortium name="Pathogen Informatics"/>
            <person name="Doyle S."/>
        </authorList>
    </citation>
    <scope>NUCLEOTIDE SEQUENCE [LARGE SCALE GENOMIC DNA]</scope>
    <source>
        <strain evidence="1 2">NCTC12123</strain>
    </source>
</reference>
<organism evidence="1 2">
    <name type="scientific">Enterobacter asburiae</name>
    <dbReference type="NCBI Taxonomy" id="61645"/>
    <lineage>
        <taxon>Bacteria</taxon>
        <taxon>Pseudomonadati</taxon>
        <taxon>Pseudomonadota</taxon>
        <taxon>Gammaproteobacteria</taxon>
        <taxon>Enterobacterales</taxon>
        <taxon>Enterobacteriaceae</taxon>
        <taxon>Enterobacter</taxon>
        <taxon>Enterobacter cloacae complex</taxon>
    </lineage>
</organism>
<evidence type="ECO:0000313" key="2">
    <source>
        <dbReference type="Proteomes" id="UP000255163"/>
    </source>
</evidence>
<dbReference type="EMBL" id="UFYI01000007">
    <property type="protein sequence ID" value="STD21787.1"/>
    <property type="molecule type" value="Genomic_DNA"/>
</dbReference>
<dbReference type="Proteomes" id="UP000255163">
    <property type="component" value="Unassembled WGS sequence"/>
</dbReference>
<accession>A0A376FBD9</accession>
<evidence type="ECO:0000313" key="1">
    <source>
        <dbReference type="EMBL" id="STD21787.1"/>
    </source>
</evidence>
<sequence length="82" mass="8980">MRIEQNNFRHLLTGNLPLPTQAQHVLCVLAATWVTHSGLTGKEGLKAFALQTIQQGYGGYICVSFTAGFVFVLAENTGHYTK</sequence>
<protein>
    <submittedName>
        <fullName evidence="1">Uncharacterized protein</fullName>
    </submittedName>
</protein>
<gene>
    <name evidence="1" type="ORF">NCTC12123_02939</name>
</gene>
<name>A0A376FBD9_ENTAS</name>